<dbReference type="Proteomes" id="UP000294933">
    <property type="component" value="Unassembled WGS sequence"/>
</dbReference>
<keyword evidence="3" id="KW-1185">Reference proteome</keyword>
<gene>
    <name evidence="2" type="ORF">BD410DRAFT_441883</name>
</gene>
<name>A0A4Y7PWJ4_9AGAM</name>
<feature type="region of interest" description="Disordered" evidence="1">
    <location>
        <begin position="35"/>
        <end position="70"/>
    </location>
</feature>
<organism evidence="2 3">
    <name type="scientific">Rickenella mellea</name>
    <dbReference type="NCBI Taxonomy" id="50990"/>
    <lineage>
        <taxon>Eukaryota</taxon>
        <taxon>Fungi</taxon>
        <taxon>Dikarya</taxon>
        <taxon>Basidiomycota</taxon>
        <taxon>Agaricomycotina</taxon>
        <taxon>Agaricomycetes</taxon>
        <taxon>Hymenochaetales</taxon>
        <taxon>Rickenellaceae</taxon>
        <taxon>Rickenella</taxon>
    </lineage>
</organism>
<evidence type="ECO:0000313" key="2">
    <source>
        <dbReference type="EMBL" id="TDL19431.1"/>
    </source>
</evidence>
<proteinExistence type="predicted"/>
<dbReference type="VEuPathDB" id="FungiDB:BD410DRAFT_441883"/>
<sequence>MKDSFSWLAAGCSCRYVGTFRHLCSQTDRFVHSGSTSRISHRPLEPQSLSQNPSCHPRRPRLARTPSGTTRRNWFDVQPTVATSPLQKSAVVSVPVVPSHYLHQRLPAHPVTFTARLKLTRLLPHNPSPKVLRFIADFVYRDFRQAQPVATGWTIGT</sequence>
<accession>A0A4Y7PWJ4</accession>
<dbReference type="EMBL" id="ML170197">
    <property type="protein sequence ID" value="TDL19431.1"/>
    <property type="molecule type" value="Genomic_DNA"/>
</dbReference>
<protein>
    <submittedName>
        <fullName evidence="2">Uncharacterized protein</fullName>
    </submittedName>
</protein>
<evidence type="ECO:0000313" key="3">
    <source>
        <dbReference type="Proteomes" id="UP000294933"/>
    </source>
</evidence>
<reference evidence="2 3" key="1">
    <citation type="submission" date="2018-06" db="EMBL/GenBank/DDBJ databases">
        <title>A transcriptomic atlas of mushroom development highlights an independent origin of complex multicellularity.</title>
        <authorList>
            <consortium name="DOE Joint Genome Institute"/>
            <person name="Krizsan K."/>
            <person name="Almasi E."/>
            <person name="Merenyi Z."/>
            <person name="Sahu N."/>
            <person name="Viragh M."/>
            <person name="Koszo T."/>
            <person name="Mondo S."/>
            <person name="Kiss B."/>
            <person name="Balint B."/>
            <person name="Kues U."/>
            <person name="Barry K."/>
            <person name="Hegedus J.C."/>
            <person name="Henrissat B."/>
            <person name="Johnson J."/>
            <person name="Lipzen A."/>
            <person name="Ohm R."/>
            <person name="Nagy I."/>
            <person name="Pangilinan J."/>
            <person name="Yan J."/>
            <person name="Xiong Y."/>
            <person name="Grigoriev I.V."/>
            <person name="Hibbett D.S."/>
            <person name="Nagy L.G."/>
        </authorList>
    </citation>
    <scope>NUCLEOTIDE SEQUENCE [LARGE SCALE GENOMIC DNA]</scope>
    <source>
        <strain evidence="2 3">SZMC22713</strain>
    </source>
</reference>
<dbReference type="AlphaFoldDB" id="A0A4Y7PWJ4"/>
<evidence type="ECO:0000256" key="1">
    <source>
        <dbReference type="SAM" id="MobiDB-lite"/>
    </source>
</evidence>